<evidence type="ECO:0000256" key="6">
    <source>
        <dbReference type="SAM" id="Coils"/>
    </source>
</evidence>
<feature type="compositionally biased region" description="Basic and acidic residues" evidence="7">
    <location>
        <begin position="779"/>
        <end position="801"/>
    </location>
</feature>
<dbReference type="Gene3D" id="3.30.70.270">
    <property type="match status" value="1"/>
</dbReference>
<evidence type="ECO:0000256" key="3">
    <source>
        <dbReference type="ARBA" id="ARBA00022737"/>
    </source>
</evidence>
<protein>
    <recommendedName>
        <fullName evidence="11">GGDEF domain-containing protein</fullName>
    </recommendedName>
</protein>
<evidence type="ECO:0000256" key="2">
    <source>
        <dbReference type="ARBA" id="ARBA00022490"/>
    </source>
</evidence>
<comment type="subcellular location">
    <subcellularLocation>
        <location evidence="1">Cytoplasm</location>
    </subcellularLocation>
</comment>
<evidence type="ECO:0000256" key="7">
    <source>
        <dbReference type="SAM" id="MobiDB-lite"/>
    </source>
</evidence>
<accession>A0ABX3KRW9</accession>
<name>A0ABX3KRW9_SALCS</name>
<keyword evidence="10" id="KW-1185">Reference proteome</keyword>
<keyword evidence="2" id="KW-0963">Cytoplasm</keyword>
<evidence type="ECO:0000313" key="10">
    <source>
        <dbReference type="Proteomes" id="UP000189431"/>
    </source>
</evidence>
<organism evidence="9 10">
    <name type="scientific">Salinivibrio costicola subsp. alcaliphilus</name>
    <dbReference type="NCBI Taxonomy" id="272773"/>
    <lineage>
        <taxon>Bacteria</taxon>
        <taxon>Pseudomonadati</taxon>
        <taxon>Pseudomonadota</taxon>
        <taxon>Gammaproteobacteria</taxon>
        <taxon>Vibrionales</taxon>
        <taxon>Vibrionaceae</taxon>
        <taxon>Salinivibrio</taxon>
    </lineage>
</organism>
<keyword evidence="8" id="KW-0732">Signal</keyword>
<dbReference type="PANTHER" id="PTHR46630:SF1">
    <property type="entry name" value="TETRATRICOPEPTIDE REPEAT PROTEIN 29"/>
    <property type="match status" value="1"/>
</dbReference>
<dbReference type="PANTHER" id="PTHR46630">
    <property type="entry name" value="TETRATRICOPEPTIDE REPEAT PROTEIN 29"/>
    <property type="match status" value="1"/>
</dbReference>
<feature type="signal peptide" evidence="8">
    <location>
        <begin position="1"/>
        <end position="21"/>
    </location>
</feature>
<dbReference type="InterPro" id="IPR011990">
    <property type="entry name" value="TPR-like_helical_dom_sf"/>
</dbReference>
<evidence type="ECO:0000313" key="9">
    <source>
        <dbReference type="EMBL" id="OOF34194.1"/>
    </source>
</evidence>
<comment type="similarity">
    <text evidence="5">Belongs to the Rap family.</text>
</comment>
<dbReference type="Proteomes" id="UP000189431">
    <property type="component" value="Unassembled WGS sequence"/>
</dbReference>
<dbReference type="RefSeq" id="WP_077669426.1">
    <property type="nucleotide sequence ID" value="NZ_MUFR01000015.1"/>
</dbReference>
<sequence>MRISPLLVGLLFWLTSMAAFASIHSSPVLTDAEKLLDTSPIQSLEISNRFLAQRRLTTGANRSHVNNDTDRSIRTPLHTVYAYLISARAYAHLEQPLDSKAALQKAYQVVEEYDLKHTHVQVVLTEATLIWHLDHDEQGALAKLDAVQTAMSTLPENSLNGPELRFRSALLRANILAETSDNESALVAYENARSQLSNDPQDLRDKVEFQLSFGRFLLAQEQHESALTELLSAFWIASENEYTALIANANMELARLYFQQGVLEQALEHANQAAAFFEHFSLSRRLSASQRLLATLYEQQSRYNFALVHYFNALEVEQSLGRTQPLADIHLAIARTYFELKHFPLSDRYIQDALRLVGSLPNSPLTTQAMLLQGRIHLALEQPKQAEKEIKTALERAEAENDITTMTHAYQALSNAFEAQERYQVALAMQREYEQLRATQAQSKQQQQADTFKQQQRVVERQLQMDELQRQLDTAHQEQLHLQKVNYFLLGSLGVLIAIVYLRHRAAVLRQTELEQLRDDFYTHPRTGLRNLRMLNAKLPRSLEKSNANFEQWYLNDMIHQPLSDRLRFAMFDVVFLKELFLLHGYQRAQDIERQLGEYLSERVTQSGRLYHFADTLFIYIETNWDENTKPEALAQFVQTLIEDFVTQYQNTVHEAPAKDATVDTSDQLLDDHTSIDAAPQHLARLTPHVAIGLAEYPFLPRAYTSINDQELIEILLTATHQASALAQQSEESHWVHFSAINTAPAASFVNTNLRQACLKGIESGLVKVKTSSNGLMDWQKDHESDKKRTSFIDDDSNKSV</sequence>
<dbReference type="SUPFAM" id="SSF48452">
    <property type="entry name" value="TPR-like"/>
    <property type="match status" value="2"/>
</dbReference>
<dbReference type="InterPro" id="IPR051476">
    <property type="entry name" value="Bac_ResReg_Asp_Phosphatase"/>
</dbReference>
<dbReference type="SMART" id="SM00028">
    <property type="entry name" value="TPR"/>
    <property type="match status" value="6"/>
</dbReference>
<gene>
    <name evidence="9" type="ORF">BZJ21_06885</name>
</gene>
<feature type="region of interest" description="Disordered" evidence="7">
    <location>
        <begin position="778"/>
        <end position="801"/>
    </location>
</feature>
<feature type="chain" id="PRO_5047387115" description="GGDEF domain-containing protein" evidence="8">
    <location>
        <begin position="22"/>
        <end position="801"/>
    </location>
</feature>
<dbReference type="InterPro" id="IPR019734">
    <property type="entry name" value="TPR_rpt"/>
</dbReference>
<feature type="coiled-coil region" evidence="6">
    <location>
        <begin position="426"/>
        <end position="485"/>
    </location>
</feature>
<keyword evidence="4" id="KW-0802">TPR repeat</keyword>
<evidence type="ECO:0000256" key="8">
    <source>
        <dbReference type="SAM" id="SignalP"/>
    </source>
</evidence>
<evidence type="ECO:0000256" key="1">
    <source>
        <dbReference type="ARBA" id="ARBA00004496"/>
    </source>
</evidence>
<keyword evidence="6" id="KW-0175">Coiled coil</keyword>
<evidence type="ECO:0008006" key="11">
    <source>
        <dbReference type="Google" id="ProtNLM"/>
    </source>
</evidence>
<dbReference type="EMBL" id="MUFR01000015">
    <property type="protein sequence ID" value="OOF34194.1"/>
    <property type="molecule type" value="Genomic_DNA"/>
</dbReference>
<evidence type="ECO:0000256" key="4">
    <source>
        <dbReference type="ARBA" id="ARBA00022803"/>
    </source>
</evidence>
<reference evidence="10" key="1">
    <citation type="submission" date="2017-01" db="EMBL/GenBank/DDBJ databases">
        <title>Draft genome of the species Salinivibrio costicola subsp. alcaliphilus.</title>
        <authorList>
            <person name="Lopez-Hermoso C."/>
            <person name="De La Haba R."/>
            <person name="Sanchez-Porro C."/>
            <person name="Ventosa A."/>
        </authorList>
    </citation>
    <scope>NUCLEOTIDE SEQUENCE [LARGE SCALE GENOMIC DNA]</scope>
    <source>
        <strain evidence="10">CBH448</strain>
    </source>
</reference>
<proteinExistence type="inferred from homology"/>
<keyword evidence="3" id="KW-0677">Repeat</keyword>
<comment type="caution">
    <text evidence="9">The sequence shown here is derived from an EMBL/GenBank/DDBJ whole genome shotgun (WGS) entry which is preliminary data.</text>
</comment>
<evidence type="ECO:0000256" key="5">
    <source>
        <dbReference type="ARBA" id="ARBA00038253"/>
    </source>
</evidence>
<dbReference type="Gene3D" id="1.25.40.10">
    <property type="entry name" value="Tetratricopeptide repeat domain"/>
    <property type="match status" value="2"/>
</dbReference>
<dbReference type="InterPro" id="IPR043128">
    <property type="entry name" value="Rev_trsase/Diguanyl_cyclase"/>
</dbReference>